<protein>
    <submittedName>
        <fullName evidence="1">Uncharacterized protein</fullName>
    </submittedName>
</protein>
<proteinExistence type="predicted"/>
<evidence type="ECO:0000313" key="2">
    <source>
        <dbReference type="Proteomes" id="UP000054107"/>
    </source>
</evidence>
<name>A0A0B7NGU4_9FUNG</name>
<dbReference type="Proteomes" id="UP000054107">
    <property type="component" value="Unassembled WGS sequence"/>
</dbReference>
<evidence type="ECO:0000313" key="1">
    <source>
        <dbReference type="EMBL" id="CEP14570.1"/>
    </source>
</evidence>
<dbReference type="EMBL" id="LN731540">
    <property type="protein sequence ID" value="CEP14570.1"/>
    <property type="molecule type" value="Genomic_DNA"/>
</dbReference>
<keyword evidence="2" id="KW-1185">Reference proteome</keyword>
<sequence>MGPVDIHVKIMAPQDVLKTSQTVIHIQENLLLFITNKASPLEQ</sequence>
<accession>A0A0B7NGU4</accession>
<gene>
    <name evidence="1" type="primary">PARPA_08764.1 scaffold 34659</name>
</gene>
<organism evidence="1 2">
    <name type="scientific">Parasitella parasitica</name>
    <dbReference type="NCBI Taxonomy" id="35722"/>
    <lineage>
        <taxon>Eukaryota</taxon>
        <taxon>Fungi</taxon>
        <taxon>Fungi incertae sedis</taxon>
        <taxon>Mucoromycota</taxon>
        <taxon>Mucoromycotina</taxon>
        <taxon>Mucoromycetes</taxon>
        <taxon>Mucorales</taxon>
        <taxon>Mucorineae</taxon>
        <taxon>Mucoraceae</taxon>
        <taxon>Parasitella</taxon>
    </lineage>
</organism>
<feature type="non-terminal residue" evidence="1">
    <location>
        <position position="43"/>
    </location>
</feature>
<reference evidence="1 2" key="1">
    <citation type="submission" date="2014-09" db="EMBL/GenBank/DDBJ databases">
        <authorList>
            <person name="Ellenberger Sabrina"/>
        </authorList>
    </citation>
    <scope>NUCLEOTIDE SEQUENCE [LARGE SCALE GENOMIC DNA]</scope>
    <source>
        <strain evidence="1 2">CBS 412.66</strain>
    </source>
</reference>
<dbReference type="AlphaFoldDB" id="A0A0B7NGU4"/>